<dbReference type="PROSITE" id="PS00139">
    <property type="entry name" value="THIOL_PROTEASE_CYS"/>
    <property type="match status" value="1"/>
</dbReference>
<evidence type="ECO:0000256" key="3">
    <source>
        <dbReference type="SAM" id="MobiDB-lite"/>
    </source>
</evidence>
<keyword evidence="4" id="KW-0732">Signal</keyword>
<feature type="signal peptide" evidence="4">
    <location>
        <begin position="1"/>
        <end position="22"/>
    </location>
</feature>
<accession>A0A2N6UI03</accession>
<feature type="coiled-coil region" evidence="2">
    <location>
        <begin position="803"/>
        <end position="838"/>
    </location>
</feature>
<comment type="similarity">
    <text evidence="1">Belongs to the peptidase C1 family.</text>
</comment>
<dbReference type="InterPro" id="IPR000169">
    <property type="entry name" value="Pept_cys_AS"/>
</dbReference>
<dbReference type="Gene3D" id="3.90.70.10">
    <property type="entry name" value="Cysteine proteinases"/>
    <property type="match status" value="1"/>
</dbReference>
<evidence type="ECO:0000256" key="2">
    <source>
        <dbReference type="SAM" id="Coils"/>
    </source>
</evidence>
<keyword evidence="2" id="KW-0175">Coiled coil</keyword>
<dbReference type="InterPro" id="IPR013128">
    <property type="entry name" value="Peptidase_C1A"/>
</dbReference>
<evidence type="ECO:0000256" key="1">
    <source>
        <dbReference type="ARBA" id="ARBA00008455"/>
    </source>
</evidence>
<evidence type="ECO:0000313" key="7">
    <source>
        <dbReference type="Proteomes" id="UP000235658"/>
    </source>
</evidence>
<proteinExistence type="inferred from homology"/>
<feature type="compositionally biased region" description="Basic and acidic residues" evidence="3">
    <location>
        <begin position="725"/>
        <end position="754"/>
    </location>
</feature>
<feature type="chain" id="PRO_5014989398" description="Peptidase C1A papain C-terminal domain-containing protein" evidence="4">
    <location>
        <begin position="23"/>
        <end position="919"/>
    </location>
</feature>
<feature type="domain" description="Peptidase C1A papain C-terminal" evidence="5">
    <location>
        <begin position="107"/>
        <end position="327"/>
    </location>
</feature>
<protein>
    <recommendedName>
        <fullName evidence="5">Peptidase C1A papain C-terminal domain-containing protein</fullName>
    </recommendedName>
</protein>
<dbReference type="EMBL" id="PNHP01000004">
    <property type="protein sequence ID" value="PMC81237.1"/>
    <property type="molecule type" value="Genomic_DNA"/>
</dbReference>
<dbReference type="SUPFAM" id="SSF54001">
    <property type="entry name" value="Cysteine proteinases"/>
    <property type="match status" value="1"/>
</dbReference>
<evidence type="ECO:0000259" key="5">
    <source>
        <dbReference type="SMART" id="SM00645"/>
    </source>
</evidence>
<dbReference type="GeneID" id="84578908"/>
<dbReference type="InterPro" id="IPR038765">
    <property type="entry name" value="Papain-like_cys_pep_sf"/>
</dbReference>
<dbReference type="GO" id="GO:0006508">
    <property type="term" value="P:proteolysis"/>
    <property type="evidence" value="ECO:0007669"/>
    <property type="project" value="InterPro"/>
</dbReference>
<gene>
    <name evidence="6" type="ORF">CJ192_06885</name>
</gene>
<name>A0A2N6UI03_9FIRM</name>
<dbReference type="InterPro" id="IPR003343">
    <property type="entry name" value="Big_2"/>
</dbReference>
<comment type="caution">
    <text evidence="6">The sequence shown here is derived from an EMBL/GenBank/DDBJ whole genome shotgun (WGS) entry which is preliminary data.</text>
</comment>
<dbReference type="AlphaFoldDB" id="A0A2N6UI03"/>
<dbReference type="SMART" id="SM00645">
    <property type="entry name" value="Pept_C1"/>
    <property type="match status" value="1"/>
</dbReference>
<dbReference type="CDD" id="cd02619">
    <property type="entry name" value="Peptidase_C1"/>
    <property type="match status" value="1"/>
</dbReference>
<evidence type="ECO:0000256" key="4">
    <source>
        <dbReference type="SAM" id="SignalP"/>
    </source>
</evidence>
<organism evidence="6 7">
    <name type="scientific">Anaerococcus hydrogenalis</name>
    <dbReference type="NCBI Taxonomy" id="33029"/>
    <lineage>
        <taxon>Bacteria</taxon>
        <taxon>Bacillati</taxon>
        <taxon>Bacillota</taxon>
        <taxon>Tissierellia</taxon>
        <taxon>Tissierellales</taxon>
        <taxon>Peptoniphilaceae</taxon>
        <taxon>Anaerococcus</taxon>
    </lineage>
</organism>
<dbReference type="InterPro" id="IPR008964">
    <property type="entry name" value="Invasin/intimin_cell_adhesion"/>
</dbReference>
<evidence type="ECO:0000313" key="6">
    <source>
        <dbReference type="EMBL" id="PMC81237.1"/>
    </source>
</evidence>
<feature type="compositionally biased region" description="Basic and acidic residues" evidence="3">
    <location>
        <begin position="692"/>
        <end position="709"/>
    </location>
</feature>
<dbReference type="InterPro" id="IPR000668">
    <property type="entry name" value="Peptidase_C1A_C"/>
</dbReference>
<dbReference type="PANTHER" id="PTHR12411">
    <property type="entry name" value="CYSTEINE PROTEASE FAMILY C1-RELATED"/>
    <property type="match status" value="1"/>
</dbReference>
<sequence>MKKKISVLTLILFILTSPISNAQTDLKENVSFDKDVNVNSKEANKEEKQIEFQEINPDFYDFEKSVNKQKSGKNSEKSYNGFRPEPYKIFYGNEKENKKNRQMAQNFPSSYDLRDYRKLTPIRNQGPNGSCWAFASYGSLESTLMPKYHDFSEKHMRNTHGYDWDPTQGGNRAVSTAYLARWSGPINESDDPYAPFEFYSNPNLIRSMDLKAVWYLPDKTSFDSNMNLIKETLMKYGAVQTGMNANDYFVNKRTWAHYSNVPRYDNHAVTIVGWDDNYSRYNFNQTPPTDGAWLIKNSWGEYLGINGYYWISYHDYNVASSNAIYFAKNKGRNTNIYQYDWLGMTSSFGYGGSGFMANVFGPANYDQYVNSVGFFTPAGETNYDIYLVDNFINTGSFSNMKKLKSGKVNFAGYHTIDFSSQKINANNKFSLVVELSSPYTSTPLGVEEPIWGYSSRAKAGYGQSYVSSNGYNWSDLNSIRFGTNACVKAFTSRKASSILINDNSPIDDKKDEEKYSYKIKEDKKDLLQGQTLELKFDGPENVKWKSSDEKIAYVDKNGKVYARKQGNVEIRAEVDSKSDTANINISENKKARFEINTDKFDNKLNDLVVFKIRAFDYNNRLLTGQNLGIKVKTPNGKEFKLNKQTDSNGYVPVYIYTDQIGEEGIYTIDLMGYISSYMVKNGSYFKVSENPSYDKENEDPEKPNPKPEPEPLPAPEPEPIPEPDPEPKPKPEPSPKPEPKPEPNPDKEDEKDKIFNIKVGDRIKVLRNNNSNSIFKVEDENLAKVIGQNIIALKPGKTKILTINDEEEKASILNIEEKKENENRIIKLDEEISDKENEVIFSYNLINYRGRICKNNTVSCNIQNLDNKTIYNKVLKTDNDGLIKLPVDLNSLEDNLYQIELVSYIDGYLVKYYDILEIE</sequence>
<dbReference type="Pfam" id="PF02368">
    <property type="entry name" value="Big_2"/>
    <property type="match status" value="1"/>
</dbReference>
<dbReference type="Proteomes" id="UP000235658">
    <property type="component" value="Unassembled WGS sequence"/>
</dbReference>
<dbReference type="SUPFAM" id="SSF49373">
    <property type="entry name" value="Invasin/intimin cell-adhesion fragments"/>
    <property type="match status" value="1"/>
</dbReference>
<dbReference type="Pfam" id="PF18560">
    <property type="entry name" value="Lectin_like"/>
    <property type="match status" value="1"/>
</dbReference>
<dbReference type="Gene3D" id="2.60.40.1080">
    <property type="match status" value="1"/>
</dbReference>
<dbReference type="GO" id="GO:0008234">
    <property type="term" value="F:cysteine-type peptidase activity"/>
    <property type="evidence" value="ECO:0007669"/>
    <property type="project" value="InterPro"/>
</dbReference>
<dbReference type="RefSeq" id="WP_102198273.1">
    <property type="nucleotide sequence ID" value="NZ_PNHP01000004.1"/>
</dbReference>
<feature type="region of interest" description="Disordered" evidence="3">
    <location>
        <begin position="689"/>
        <end position="754"/>
    </location>
</feature>
<dbReference type="InterPro" id="IPR040528">
    <property type="entry name" value="Lectin-like"/>
</dbReference>
<reference evidence="6 7" key="1">
    <citation type="submission" date="2017-09" db="EMBL/GenBank/DDBJ databases">
        <title>Bacterial strain isolated from the female urinary microbiota.</title>
        <authorList>
            <person name="Thomas-White K."/>
            <person name="Kumar N."/>
            <person name="Forster S."/>
            <person name="Putonti C."/>
            <person name="Lawley T."/>
            <person name="Wolfe A.J."/>
        </authorList>
    </citation>
    <scope>NUCLEOTIDE SEQUENCE [LARGE SCALE GENOMIC DNA]</scope>
    <source>
        <strain evidence="6 7">UMB0204</strain>
    </source>
</reference>
<dbReference type="Pfam" id="PF00112">
    <property type="entry name" value="Peptidase_C1"/>
    <property type="match status" value="1"/>
</dbReference>